<evidence type="ECO:0000259" key="11">
    <source>
        <dbReference type="PROSITE" id="PS51385"/>
    </source>
</evidence>
<dbReference type="STRING" id="317010.RU96_GL000367"/>
<dbReference type="Gene3D" id="3.40.50.10260">
    <property type="entry name" value="YjeF N-terminal domain"/>
    <property type="match status" value="1"/>
</dbReference>
<feature type="binding site" evidence="10">
    <location>
        <position position="60"/>
    </location>
    <ligand>
        <name>K(+)</name>
        <dbReference type="ChEBI" id="CHEBI:29103"/>
    </ligand>
</feature>
<dbReference type="PANTHER" id="PTHR13232:SF10">
    <property type="entry name" value="NAD(P)H-HYDRATE EPIMERASE"/>
    <property type="match status" value="1"/>
</dbReference>
<dbReference type="GO" id="GO:0046872">
    <property type="term" value="F:metal ion binding"/>
    <property type="evidence" value="ECO:0007669"/>
    <property type="project" value="UniProtKB-KW"/>
</dbReference>
<evidence type="ECO:0000256" key="2">
    <source>
        <dbReference type="ARBA" id="ARBA00000909"/>
    </source>
</evidence>
<feature type="binding site" evidence="10">
    <location>
        <position position="122"/>
    </location>
    <ligand>
        <name>K(+)</name>
        <dbReference type="ChEBI" id="CHEBI:29103"/>
    </ligand>
</feature>
<dbReference type="PROSITE" id="PS51385">
    <property type="entry name" value="YJEF_N"/>
    <property type="match status" value="1"/>
</dbReference>
<accession>A0A1L8R5U9</accession>
<dbReference type="InterPro" id="IPR032976">
    <property type="entry name" value="YJEFN_prot_NAXE-like"/>
</dbReference>
<comment type="similarity">
    <text evidence="10">Belongs to the NnrE/AIBP family.</text>
</comment>
<keyword evidence="5 10" id="KW-0547">Nucleotide-binding</keyword>
<reference evidence="12 13" key="1">
    <citation type="submission" date="2014-12" db="EMBL/GenBank/DDBJ databases">
        <title>Draft genome sequences of 29 type strains of Enterococci.</title>
        <authorList>
            <person name="Zhong Z."/>
            <person name="Sun Z."/>
            <person name="Liu W."/>
            <person name="Zhang W."/>
            <person name="Zhang H."/>
        </authorList>
    </citation>
    <scope>NUCLEOTIDE SEQUENCE [LARGE SCALE GENOMIC DNA]</scope>
    <source>
        <strain evidence="12 13">DSM 21207</strain>
    </source>
</reference>
<dbReference type="InterPro" id="IPR004443">
    <property type="entry name" value="YjeF_N_dom"/>
</dbReference>
<dbReference type="GO" id="GO:0000166">
    <property type="term" value="F:nucleotide binding"/>
    <property type="evidence" value="ECO:0007669"/>
    <property type="project" value="UniProtKB-KW"/>
</dbReference>
<dbReference type="PANTHER" id="PTHR13232">
    <property type="entry name" value="NAD(P)H-HYDRATE EPIMERASE"/>
    <property type="match status" value="1"/>
</dbReference>
<evidence type="ECO:0000256" key="3">
    <source>
        <dbReference type="ARBA" id="ARBA00012228"/>
    </source>
</evidence>
<evidence type="ECO:0000313" key="12">
    <source>
        <dbReference type="EMBL" id="OJG15149.1"/>
    </source>
</evidence>
<dbReference type="Pfam" id="PF03853">
    <property type="entry name" value="YjeF_N"/>
    <property type="match status" value="1"/>
</dbReference>
<protein>
    <recommendedName>
        <fullName evidence="3 10">NAD(P)H-hydrate epimerase</fullName>
        <ecNumber evidence="3 10">5.1.99.6</ecNumber>
    </recommendedName>
    <alternativeName>
        <fullName evidence="10">NAD(P)HX epimerase</fullName>
    </alternativeName>
</protein>
<evidence type="ECO:0000256" key="4">
    <source>
        <dbReference type="ARBA" id="ARBA00022723"/>
    </source>
</evidence>
<evidence type="ECO:0000256" key="9">
    <source>
        <dbReference type="ARBA" id="ARBA00023235"/>
    </source>
</evidence>
<keyword evidence="4 10" id="KW-0479">Metal-binding</keyword>
<feature type="binding site" evidence="10">
    <location>
        <begin position="59"/>
        <end position="63"/>
    </location>
    <ligand>
        <name>(6S)-NADPHX</name>
        <dbReference type="ChEBI" id="CHEBI:64076"/>
    </ligand>
</feature>
<comment type="caution">
    <text evidence="12">The sequence shown here is derived from an EMBL/GenBank/DDBJ whole genome shotgun (WGS) entry which is preliminary data.</text>
</comment>
<dbReference type="HAMAP" id="MF_01966">
    <property type="entry name" value="NADHX_epimerase"/>
    <property type="match status" value="1"/>
</dbReference>
<evidence type="ECO:0000256" key="7">
    <source>
        <dbReference type="ARBA" id="ARBA00022958"/>
    </source>
</evidence>
<evidence type="ECO:0000256" key="8">
    <source>
        <dbReference type="ARBA" id="ARBA00023027"/>
    </source>
</evidence>
<comment type="catalytic activity">
    <reaction evidence="2 10">
        <text>(6R)-NADPHX = (6S)-NADPHX</text>
        <dbReference type="Rhea" id="RHEA:32227"/>
        <dbReference type="ChEBI" id="CHEBI:64076"/>
        <dbReference type="ChEBI" id="CHEBI:64077"/>
        <dbReference type="EC" id="5.1.99.6"/>
    </reaction>
</comment>
<keyword evidence="6 10" id="KW-0521">NADP</keyword>
<evidence type="ECO:0000256" key="5">
    <source>
        <dbReference type="ARBA" id="ARBA00022741"/>
    </source>
</evidence>
<comment type="catalytic activity">
    <reaction evidence="1 10">
        <text>(6R)-NADHX = (6S)-NADHX</text>
        <dbReference type="Rhea" id="RHEA:32215"/>
        <dbReference type="ChEBI" id="CHEBI:64074"/>
        <dbReference type="ChEBI" id="CHEBI:64075"/>
        <dbReference type="EC" id="5.1.99.6"/>
    </reaction>
</comment>
<name>A0A1L8R5U9_9ENTE</name>
<evidence type="ECO:0000313" key="13">
    <source>
        <dbReference type="Proteomes" id="UP000182835"/>
    </source>
</evidence>
<dbReference type="InterPro" id="IPR036652">
    <property type="entry name" value="YjeF_N_dom_sf"/>
</dbReference>
<keyword evidence="9 10" id="KW-0413">Isomerase</keyword>
<dbReference type="RefSeq" id="WP_071864912.1">
    <property type="nucleotide sequence ID" value="NZ_JBHLVQ010000025.1"/>
</dbReference>
<evidence type="ECO:0000256" key="10">
    <source>
        <dbReference type="HAMAP-Rule" id="MF_01966"/>
    </source>
</evidence>
<feature type="binding site" evidence="10">
    <location>
        <position position="158"/>
    </location>
    <ligand>
        <name>K(+)</name>
        <dbReference type="ChEBI" id="CHEBI:29103"/>
    </ligand>
</feature>
<sequence>MTQLVNAKQMKACDQYTIDTIGIPSMVLMERAALAVFNELTEKEKYDLSQVLIVCGSGNNGGDGLAIARLLHLAGKNVTVYFVGNLTHRTTECQQQYAICDYYEIPILHHLETFLGFTLIIDSFLGIGANGELNETAKNVIDQINHSQLPILAVDVPSGIDASTGTSLGKFVHADTTVTFQFKKTGFTISPGLEACGNLQIVDVGISGDALKL</sequence>
<dbReference type="OrthoDB" id="9806925at2"/>
<gene>
    <name evidence="10" type="primary">nnrE</name>
    <name evidence="12" type="ORF">RU96_GL000367</name>
</gene>
<feature type="binding site" evidence="10">
    <location>
        <position position="155"/>
    </location>
    <ligand>
        <name>(6S)-NADPHX</name>
        <dbReference type="ChEBI" id="CHEBI:64076"/>
    </ligand>
</feature>
<dbReference type="EC" id="5.1.99.6" evidence="3 10"/>
<comment type="function">
    <text evidence="10">Catalyzes the epimerization of the S- and R-forms of NAD(P)HX, a damaged form of NAD(P)H that is a result of enzymatic or heat-dependent hydration. This is a prerequisite for the S-specific NAD(P)H-hydrate dehydratase to allow the repair of both epimers of NAD(P)HX.</text>
</comment>
<evidence type="ECO:0000256" key="1">
    <source>
        <dbReference type="ARBA" id="ARBA00000013"/>
    </source>
</evidence>
<proteinExistence type="inferred from homology"/>
<keyword evidence="8 10" id="KW-0520">NAD</keyword>
<organism evidence="12 13">
    <name type="scientific">Enterococcus canintestini</name>
    <dbReference type="NCBI Taxonomy" id="317010"/>
    <lineage>
        <taxon>Bacteria</taxon>
        <taxon>Bacillati</taxon>
        <taxon>Bacillota</taxon>
        <taxon>Bacilli</taxon>
        <taxon>Lactobacillales</taxon>
        <taxon>Enterococcaceae</taxon>
        <taxon>Enterococcus</taxon>
    </lineage>
</organism>
<feature type="domain" description="YjeF N-terminal" evidence="11">
    <location>
        <begin position="10"/>
        <end position="212"/>
    </location>
</feature>
<dbReference type="GO" id="GO:0052856">
    <property type="term" value="F:NAD(P)HX epimerase activity"/>
    <property type="evidence" value="ECO:0007669"/>
    <property type="project" value="UniProtKB-UniRule"/>
</dbReference>
<keyword evidence="7 10" id="KW-0630">Potassium</keyword>
<dbReference type="NCBIfam" id="TIGR00197">
    <property type="entry name" value="yjeF_nterm"/>
    <property type="match status" value="1"/>
</dbReference>
<comment type="caution">
    <text evidence="10">Lacks conserved residue(s) required for the propagation of feature annotation.</text>
</comment>
<dbReference type="EMBL" id="JXKG01000010">
    <property type="protein sequence ID" value="OJG15149.1"/>
    <property type="molecule type" value="Genomic_DNA"/>
</dbReference>
<comment type="cofactor">
    <cofactor evidence="10">
        <name>K(+)</name>
        <dbReference type="ChEBI" id="CHEBI:29103"/>
    </cofactor>
    <text evidence="10">Binds 1 potassium ion per subunit.</text>
</comment>
<dbReference type="Proteomes" id="UP000182835">
    <property type="component" value="Unassembled WGS sequence"/>
</dbReference>
<feature type="binding site" evidence="10">
    <location>
        <begin position="126"/>
        <end position="132"/>
    </location>
    <ligand>
        <name>(6S)-NADPHX</name>
        <dbReference type="ChEBI" id="CHEBI:64076"/>
    </ligand>
</feature>
<dbReference type="SUPFAM" id="SSF64153">
    <property type="entry name" value="YjeF N-terminal domain-like"/>
    <property type="match status" value="1"/>
</dbReference>
<evidence type="ECO:0000256" key="6">
    <source>
        <dbReference type="ARBA" id="ARBA00022857"/>
    </source>
</evidence>
<dbReference type="AlphaFoldDB" id="A0A1L8R5U9"/>